<dbReference type="AlphaFoldDB" id="A0A0X3TKL9"/>
<dbReference type="InterPro" id="IPR025269">
    <property type="entry name" value="SAM-like_dom"/>
</dbReference>
<evidence type="ECO:0000313" key="5">
    <source>
        <dbReference type="Proteomes" id="UP000053791"/>
    </source>
</evidence>
<dbReference type="GO" id="GO:0003677">
    <property type="term" value="F:DNA binding"/>
    <property type="evidence" value="ECO:0007669"/>
    <property type="project" value="UniProtKB-KW"/>
</dbReference>
<reference evidence="5" key="1">
    <citation type="submission" date="2015-12" db="EMBL/GenBank/DDBJ databases">
        <authorList>
            <person name="Zhang G."/>
            <person name="Stingl U."/>
        </authorList>
    </citation>
    <scope>NUCLEOTIDE SEQUENCE [LARGE SCALE GENOMIC DNA]</scope>
    <source>
        <strain evidence="5">ZGT118</strain>
    </source>
</reference>
<dbReference type="InterPro" id="IPR013762">
    <property type="entry name" value="Integrase-like_cat_sf"/>
</dbReference>
<dbReference type="InterPro" id="IPR010998">
    <property type="entry name" value="Integrase_recombinase_N"/>
</dbReference>
<organism evidence="4 5">
    <name type="scientific">Ruegeria marisrubri</name>
    <dbReference type="NCBI Taxonomy" id="1685379"/>
    <lineage>
        <taxon>Bacteria</taxon>
        <taxon>Pseudomonadati</taxon>
        <taxon>Pseudomonadota</taxon>
        <taxon>Alphaproteobacteria</taxon>
        <taxon>Rhodobacterales</taxon>
        <taxon>Roseobacteraceae</taxon>
        <taxon>Ruegeria</taxon>
    </lineage>
</organism>
<dbReference type="Gene3D" id="1.10.443.10">
    <property type="entry name" value="Intergrase catalytic core"/>
    <property type="match status" value="1"/>
</dbReference>
<dbReference type="STRING" id="1685379.AVO45_13360"/>
<keyword evidence="1" id="KW-0238">DNA-binding</keyword>
<protein>
    <submittedName>
        <fullName evidence="4">Recombinase</fullName>
    </submittedName>
</protein>
<dbReference type="Gene3D" id="1.10.150.130">
    <property type="match status" value="1"/>
</dbReference>
<evidence type="ECO:0000259" key="3">
    <source>
        <dbReference type="Pfam" id="PF13102"/>
    </source>
</evidence>
<dbReference type="CDD" id="cd00397">
    <property type="entry name" value="DNA_BRE_C"/>
    <property type="match status" value="1"/>
</dbReference>
<keyword evidence="5" id="KW-1185">Reference proteome</keyword>
<dbReference type="EMBL" id="LQBQ01000036">
    <property type="protein sequence ID" value="KUJ76288.1"/>
    <property type="molecule type" value="Genomic_DNA"/>
</dbReference>
<evidence type="ECO:0000313" key="4">
    <source>
        <dbReference type="EMBL" id="KUJ76288.1"/>
    </source>
</evidence>
<dbReference type="SUPFAM" id="SSF56349">
    <property type="entry name" value="DNA breaking-rejoining enzymes"/>
    <property type="match status" value="1"/>
</dbReference>
<gene>
    <name evidence="4" type="ORF">AVO45_13360</name>
</gene>
<dbReference type="Pfam" id="PF13102">
    <property type="entry name" value="Phage_int_SAM_5"/>
    <property type="match status" value="1"/>
</dbReference>
<feature type="domain" description="Phage integrase SAM-like" evidence="3">
    <location>
        <begin position="88"/>
        <end position="175"/>
    </location>
</feature>
<sequence>MSKDSKNQISKLKHLRKGLAIYRTGRSPYWFIRLRDPIAGKYVHRSSKEESRLEAIEVAYEFADTYHSKANSDHAQKKTTSFEHYAKKLMTVQKGKSKWSDGDNKLLNRSKDGLICYFGKYDVTKINTGMVRDYLVHLDQNRSKKLAESTKAKHTIIIRKVLMMAMEDGLLNVVPVMPKQKTVDTPRHTFSDDEYKRFLKAADECAKRGDKVRGVKITGHHAKMFRFVVHTFLRPTEGELFGLKHKDIQIKGDPAHLEMNVRGGKTGGRVSITMPIAVPLYQGVVNPFDEKGPDKNGYVWMPEYPNRRTAINTARRIFNHILEKAELLDEDRKLSPYSLRHYAIQARLRGSNGKVNLHTLAKNAGTSVDQLERFYLKNMAPTKGIIENLQHKE</sequence>
<comment type="caution">
    <text evidence="4">The sequence shown here is derived from an EMBL/GenBank/DDBJ whole genome shotgun (WGS) entry which is preliminary data.</text>
</comment>
<dbReference type="GO" id="GO:0006310">
    <property type="term" value="P:DNA recombination"/>
    <property type="evidence" value="ECO:0007669"/>
    <property type="project" value="UniProtKB-KW"/>
</dbReference>
<keyword evidence="2" id="KW-0233">DNA recombination</keyword>
<proteinExistence type="predicted"/>
<dbReference type="GO" id="GO:0015074">
    <property type="term" value="P:DNA integration"/>
    <property type="evidence" value="ECO:0007669"/>
    <property type="project" value="InterPro"/>
</dbReference>
<dbReference type="Proteomes" id="UP000053791">
    <property type="component" value="Unassembled WGS sequence"/>
</dbReference>
<evidence type="ECO:0000256" key="2">
    <source>
        <dbReference type="ARBA" id="ARBA00023172"/>
    </source>
</evidence>
<evidence type="ECO:0000256" key="1">
    <source>
        <dbReference type="ARBA" id="ARBA00023125"/>
    </source>
</evidence>
<name>A0A0X3TKL9_9RHOB</name>
<accession>A0A0X3TKL9</accession>
<dbReference type="InterPro" id="IPR011010">
    <property type="entry name" value="DNA_brk_join_enz"/>
</dbReference>
<dbReference type="RefSeq" id="WP_068349211.1">
    <property type="nucleotide sequence ID" value="NZ_LQBQ01000036.1"/>
</dbReference>